<evidence type="ECO:0000259" key="4">
    <source>
        <dbReference type="PROSITE" id="PS51819"/>
    </source>
</evidence>
<comment type="caution">
    <text evidence="5">The sequence shown here is derived from an EMBL/GenBank/DDBJ whole genome shotgun (WGS) entry which is preliminary data.</text>
</comment>
<gene>
    <name evidence="5" type="ORF">B0I22_1174</name>
</gene>
<sequence>MISQIIPKLPFINKEKTIDYYQNLGFGFVADYGDYLIATYNDSEIHFFEFGSLIPEKSDFMIYLRISNNIDRFYQQTQDKGISIHPNGNLETKPWGTREFSVIDPNGTLLTFGEKI</sequence>
<dbReference type="EMBL" id="SOEO01000001">
    <property type="protein sequence ID" value="TDX87007.1"/>
    <property type="molecule type" value="Genomic_DNA"/>
</dbReference>
<dbReference type="Gene3D" id="3.10.180.10">
    <property type="entry name" value="2,3-Dihydroxybiphenyl 1,2-Dioxygenase, domain 1"/>
    <property type="match status" value="1"/>
</dbReference>
<dbReference type="Pfam" id="PF00903">
    <property type="entry name" value="Glyoxalase"/>
    <property type="match status" value="1"/>
</dbReference>
<comment type="similarity">
    <text evidence="1">Belongs to the bleomycin resistance protein family.</text>
</comment>
<dbReference type="InterPro" id="IPR000335">
    <property type="entry name" value="Bleomycin-R"/>
</dbReference>
<evidence type="ECO:0000313" key="6">
    <source>
        <dbReference type="Proteomes" id="UP000295313"/>
    </source>
</evidence>
<protein>
    <recommendedName>
        <fullName evidence="2">Bleomycin resistance protein</fullName>
    </recommendedName>
</protein>
<dbReference type="GO" id="GO:0046677">
    <property type="term" value="P:response to antibiotic"/>
    <property type="evidence" value="ECO:0007669"/>
    <property type="project" value="UniProtKB-KW"/>
</dbReference>
<dbReference type="AlphaFoldDB" id="A0A4R8IAF2"/>
<dbReference type="OrthoDB" id="66829at2"/>
<evidence type="ECO:0000313" key="5">
    <source>
        <dbReference type="EMBL" id="TDX87007.1"/>
    </source>
</evidence>
<dbReference type="SUPFAM" id="SSF54593">
    <property type="entry name" value="Glyoxalase/Bleomycin resistance protein/Dihydroxybiphenyl dioxygenase"/>
    <property type="match status" value="1"/>
</dbReference>
<feature type="domain" description="VOC" evidence="4">
    <location>
        <begin position="1"/>
        <end position="115"/>
    </location>
</feature>
<evidence type="ECO:0000256" key="2">
    <source>
        <dbReference type="ARBA" id="ARBA00021572"/>
    </source>
</evidence>
<evidence type="ECO:0000256" key="3">
    <source>
        <dbReference type="ARBA" id="ARBA00023251"/>
    </source>
</evidence>
<organism evidence="5 6">
    <name type="scientific">Epilithonimonas xixisoli</name>
    <dbReference type="NCBI Taxonomy" id="1476462"/>
    <lineage>
        <taxon>Bacteria</taxon>
        <taxon>Pseudomonadati</taxon>
        <taxon>Bacteroidota</taxon>
        <taxon>Flavobacteriia</taxon>
        <taxon>Flavobacteriales</taxon>
        <taxon>Weeksellaceae</taxon>
        <taxon>Chryseobacterium group</taxon>
        <taxon>Epilithonimonas</taxon>
    </lineage>
</organism>
<dbReference type="RefSeq" id="WP_133943633.1">
    <property type="nucleotide sequence ID" value="NZ_SOEO01000001.1"/>
</dbReference>
<dbReference type="InterPro" id="IPR004360">
    <property type="entry name" value="Glyas_Fos-R_dOase_dom"/>
</dbReference>
<dbReference type="InterPro" id="IPR037523">
    <property type="entry name" value="VOC_core"/>
</dbReference>
<reference evidence="5 6" key="1">
    <citation type="submission" date="2019-03" db="EMBL/GenBank/DDBJ databases">
        <title>Genomic Encyclopedia of Type Strains, Phase III (KMG-III): the genomes of soil and plant-associated and newly described type strains.</title>
        <authorList>
            <person name="Whitman W."/>
        </authorList>
    </citation>
    <scope>NUCLEOTIDE SEQUENCE [LARGE SCALE GENOMIC DNA]</scope>
    <source>
        <strain evidence="5 6">CGMCC 1.12802</strain>
    </source>
</reference>
<keyword evidence="3" id="KW-0046">Antibiotic resistance</keyword>
<dbReference type="CDD" id="cd08349">
    <property type="entry name" value="BLMA_like"/>
    <property type="match status" value="1"/>
</dbReference>
<keyword evidence="6" id="KW-1185">Reference proteome</keyword>
<proteinExistence type="inferred from homology"/>
<dbReference type="InterPro" id="IPR029068">
    <property type="entry name" value="Glyas_Bleomycin-R_OHBP_Dase"/>
</dbReference>
<accession>A0A4R8IAF2</accession>
<evidence type="ECO:0000256" key="1">
    <source>
        <dbReference type="ARBA" id="ARBA00011051"/>
    </source>
</evidence>
<name>A0A4R8IAF2_9FLAO</name>
<dbReference type="Proteomes" id="UP000295313">
    <property type="component" value="Unassembled WGS sequence"/>
</dbReference>
<dbReference type="PROSITE" id="PS51819">
    <property type="entry name" value="VOC"/>
    <property type="match status" value="1"/>
</dbReference>